<name>D0LSE9_HALO1</name>
<evidence type="ECO:0000256" key="1">
    <source>
        <dbReference type="ARBA" id="ARBA00008520"/>
    </source>
</evidence>
<proteinExistence type="inferred from homology"/>
<dbReference type="AlphaFoldDB" id="D0LSE9"/>
<dbReference type="SUPFAM" id="SSF53850">
    <property type="entry name" value="Periplasmic binding protein-like II"/>
    <property type="match status" value="1"/>
</dbReference>
<dbReference type="Gene3D" id="3.40.190.10">
    <property type="entry name" value="Periplasmic binding protein-like II"/>
    <property type="match status" value="2"/>
</dbReference>
<sequence>MKKLFSVLLACATIGAWGCDKKDEAAGTETAATTEEAKEVTISLSCGAVGQELELCKKSAEEWSKKTGNKVNIISTPNGSTDRLALYQQILGAASNDIDVFQIDVVWPGVLASHFLDLKPHLGGAESEFFPALIENNTVGDKLVALPWFTDAGVLYYRKDLLEKYGAEPPTTWAEMAETAKKIQDGEREAGNDGMWGYVFQGKAYEGLTCNGLEWVHSFGGGTIVDESGKVTINNPQAAQALDTAAGWIGTIAPEGVLNYAEEEARSLFQSGNAVFMRNWPYAWGMAQADDNMKDKVGVIALPKGGDGGTHAATLGGWGLAVSKYTKNEAAAADLVKHLTSAEVQKMRAIEGSFNPTIDSLYKDQQVLEATPFFGTLYETFANAAVPRPAAQTGSKYNQVSNAFWNASYDVLSGKTKAADSLAELETKLNDLSRGGSAW</sequence>
<accession>D0LSE9</accession>
<dbReference type="Pfam" id="PF01547">
    <property type="entry name" value="SBP_bac_1"/>
    <property type="match status" value="1"/>
</dbReference>
<dbReference type="InterPro" id="IPR006059">
    <property type="entry name" value="SBP"/>
</dbReference>
<evidence type="ECO:0000313" key="4">
    <source>
        <dbReference type="EMBL" id="ACY15648.1"/>
    </source>
</evidence>
<keyword evidence="5" id="KW-1185">Reference proteome</keyword>
<evidence type="ECO:0000256" key="3">
    <source>
        <dbReference type="ARBA" id="ARBA00022729"/>
    </source>
</evidence>
<dbReference type="GO" id="GO:0042956">
    <property type="term" value="P:maltodextrin transmembrane transport"/>
    <property type="evidence" value="ECO:0007669"/>
    <property type="project" value="TreeGrafter"/>
</dbReference>
<evidence type="ECO:0000313" key="5">
    <source>
        <dbReference type="Proteomes" id="UP000001880"/>
    </source>
</evidence>
<dbReference type="eggNOG" id="COG1653">
    <property type="taxonomic scope" value="Bacteria"/>
</dbReference>
<organism evidence="4 5">
    <name type="scientific">Haliangium ochraceum (strain DSM 14365 / JCM 11303 / SMP-2)</name>
    <dbReference type="NCBI Taxonomy" id="502025"/>
    <lineage>
        <taxon>Bacteria</taxon>
        <taxon>Pseudomonadati</taxon>
        <taxon>Myxococcota</taxon>
        <taxon>Polyangia</taxon>
        <taxon>Haliangiales</taxon>
        <taxon>Kofleriaceae</taxon>
        <taxon>Haliangium</taxon>
    </lineage>
</organism>
<dbReference type="KEGG" id="hoh:Hoch_3146"/>
<dbReference type="HOGENOM" id="CLU_031285_9_1_7"/>
<dbReference type="EMBL" id="CP001804">
    <property type="protein sequence ID" value="ACY15648.1"/>
    <property type="molecule type" value="Genomic_DNA"/>
</dbReference>
<dbReference type="GO" id="GO:1901982">
    <property type="term" value="F:maltose binding"/>
    <property type="evidence" value="ECO:0007669"/>
    <property type="project" value="TreeGrafter"/>
</dbReference>
<dbReference type="RefSeq" id="WP_012828248.1">
    <property type="nucleotide sequence ID" value="NC_013440.1"/>
</dbReference>
<comment type="similarity">
    <text evidence="1">Belongs to the bacterial solute-binding protein 1 family.</text>
</comment>
<dbReference type="CDD" id="cd14750">
    <property type="entry name" value="PBP2_TMBP"/>
    <property type="match status" value="1"/>
</dbReference>
<dbReference type="GO" id="GO:0015768">
    <property type="term" value="P:maltose transport"/>
    <property type="evidence" value="ECO:0007669"/>
    <property type="project" value="TreeGrafter"/>
</dbReference>
<dbReference type="PANTHER" id="PTHR30061:SF50">
    <property type="entry name" value="MALTOSE_MALTODEXTRIN-BINDING PERIPLASMIC PROTEIN"/>
    <property type="match status" value="1"/>
</dbReference>
<evidence type="ECO:0000256" key="2">
    <source>
        <dbReference type="ARBA" id="ARBA00022448"/>
    </source>
</evidence>
<keyword evidence="2" id="KW-0813">Transport</keyword>
<dbReference type="STRING" id="502025.Hoch_3146"/>
<dbReference type="Proteomes" id="UP000001880">
    <property type="component" value="Chromosome"/>
</dbReference>
<keyword evidence="3" id="KW-0732">Signal</keyword>
<dbReference type="GO" id="GO:0055052">
    <property type="term" value="C:ATP-binding cassette (ABC) transporter complex, substrate-binding subunit-containing"/>
    <property type="evidence" value="ECO:0007669"/>
    <property type="project" value="TreeGrafter"/>
</dbReference>
<dbReference type="OrthoDB" id="9808332at2"/>
<dbReference type="PANTHER" id="PTHR30061">
    <property type="entry name" value="MALTOSE-BINDING PERIPLASMIC PROTEIN"/>
    <property type="match status" value="1"/>
</dbReference>
<protein>
    <submittedName>
        <fullName evidence="4">Extracellular solute-binding protein family 1</fullName>
    </submittedName>
</protein>
<gene>
    <name evidence="4" type="ordered locus">Hoch_3146</name>
</gene>
<reference evidence="4 5" key="1">
    <citation type="journal article" date="2010" name="Stand. Genomic Sci.">
        <title>Complete genome sequence of Haliangium ochraceum type strain (SMP-2).</title>
        <authorList>
            <consortium name="US DOE Joint Genome Institute (JGI-PGF)"/>
            <person name="Ivanova N."/>
            <person name="Daum C."/>
            <person name="Lang E."/>
            <person name="Abt B."/>
            <person name="Kopitz M."/>
            <person name="Saunders E."/>
            <person name="Lapidus A."/>
            <person name="Lucas S."/>
            <person name="Glavina Del Rio T."/>
            <person name="Nolan M."/>
            <person name="Tice H."/>
            <person name="Copeland A."/>
            <person name="Cheng J.F."/>
            <person name="Chen F."/>
            <person name="Bruce D."/>
            <person name="Goodwin L."/>
            <person name="Pitluck S."/>
            <person name="Mavromatis K."/>
            <person name="Pati A."/>
            <person name="Mikhailova N."/>
            <person name="Chen A."/>
            <person name="Palaniappan K."/>
            <person name="Land M."/>
            <person name="Hauser L."/>
            <person name="Chang Y.J."/>
            <person name="Jeffries C.D."/>
            <person name="Detter J.C."/>
            <person name="Brettin T."/>
            <person name="Rohde M."/>
            <person name="Goker M."/>
            <person name="Bristow J."/>
            <person name="Markowitz V."/>
            <person name="Eisen J.A."/>
            <person name="Hugenholtz P."/>
            <person name="Kyrpides N.C."/>
            <person name="Klenk H.P."/>
        </authorList>
    </citation>
    <scope>NUCLEOTIDE SEQUENCE [LARGE SCALE GENOMIC DNA]</scope>
    <source>
        <strain evidence="5">DSM 14365 / CIP 107738 / JCM 11303 / AJ 13395 / SMP-2</strain>
    </source>
</reference>